<reference evidence="1" key="2">
    <citation type="submission" date="2016-06" db="EMBL/GenBank/DDBJ databases">
        <title>The genome of a short-lived fish provides insights into sex chromosome evolution and the genetic control of aging.</title>
        <authorList>
            <person name="Reichwald K."/>
            <person name="Felder M."/>
            <person name="Petzold A."/>
            <person name="Koch P."/>
            <person name="Groth M."/>
            <person name="Platzer M."/>
        </authorList>
    </citation>
    <scope>NUCLEOTIDE SEQUENCE</scope>
    <source>
        <tissue evidence="1">Brain</tissue>
    </source>
</reference>
<dbReference type="EMBL" id="HADY01007694">
    <property type="protein sequence ID" value="SBP46179.1"/>
    <property type="molecule type" value="Transcribed_RNA"/>
</dbReference>
<evidence type="ECO:0000313" key="1">
    <source>
        <dbReference type="EMBL" id="SBP46179.1"/>
    </source>
</evidence>
<organism evidence="1">
    <name type="scientific">Nothobranchius furzeri</name>
    <name type="common">Turquoise killifish</name>
    <dbReference type="NCBI Taxonomy" id="105023"/>
    <lineage>
        <taxon>Eukaryota</taxon>
        <taxon>Metazoa</taxon>
        <taxon>Chordata</taxon>
        <taxon>Craniata</taxon>
        <taxon>Vertebrata</taxon>
        <taxon>Euteleostomi</taxon>
        <taxon>Actinopterygii</taxon>
        <taxon>Neopterygii</taxon>
        <taxon>Teleostei</taxon>
        <taxon>Neoteleostei</taxon>
        <taxon>Acanthomorphata</taxon>
        <taxon>Ovalentaria</taxon>
        <taxon>Atherinomorphae</taxon>
        <taxon>Cyprinodontiformes</taxon>
        <taxon>Nothobranchiidae</taxon>
        <taxon>Nothobranchius</taxon>
    </lineage>
</organism>
<reference evidence="1" key="1">
    <citation type="submission" date="2016-05" db="EMBL/GenBank/DDBJ databases">
        <authorList>
            <person name="Lavstsen T."/>
            <person name="Jespersen J.S."/>
        </authorList>
    </citation>
    <scope>NUCLEOTIDE SEQUENCE</scope>
    <source>
        <tissue evidence="1">Brain</tissue>
    </source>
</reference>
<sequence>METVFPRKDTSHWGRPLEPGLELGHIGERLVAGLLPMELDRAQPEKEMWVPLSMSSPHVGGAKGVGCIVCRVVAEGRDLSGLILGYESWLMVCGMLERASVGV</sequence>
<dbReference type="AlphaFoldDB" id="A0A1A7ZTS5"/>
<protein>
    <submittedName>
        <fullName evidence="1">Uncharacterized protein</fullName>
    </submittedName>
</protein>
<accession>A0A1A7ZTS5</accession>
<gene>
    <name evidence="1" type="primary">Nfu_g_1_002263</name>
</gene>
<name>A0A1A7ZTS5_NOTFU</name>
<proteinExistence type="predicted"/>